<proteinExistence type="predicted"/>
<protein>
    <submittedName>
        <fullName evidence="1">Uncharacterized protein</fullName>
    </submittedName>
</protein>
<accession>A0A1A9Z6A1</accession>
<reference evidence="1" key="2">
    <citation type="submission" date="2020-05" db="UniProtKB">
        <authorList>
            <consortium name="EnsemblMetazoa"/>
        </authorList>
    </citation>
    <scope>IDENTIFICATION</scope>
    <source>
        <strain evidence="1">IAEA</strain>
    </source>
</reference>
<evidence type="ECO:0000313" key="2">
    <source>
        <dbReference type="Proteomes" id="UP000092445"/>
    </source>
</evidence>
<dbReference type="VEuPathDB" id="VectorBase:GPAI005184"/>
<evidence type="ECO:0000313" key="1">
    <source>
        <dbReference type="EnsemblMetazoa" id="GPAI005184-PA"/>
    </source>
</evidence>
<dbReference type="Proteomes" id="UP000092445">
    <property type="component" value="Unassembled WGS sequence"/>
</dbReference>
<reference evidence="2" key="1">
    <citation type="submission" date="2014-03" db="EMBL/GenBank/DDBJ databases">
        <authorList>
            <person name="Aksoy S."/>
            <person name="Warren W."/>
            <person name="Wilson R.K."/>
        </authorList>
    </citation>
    <scope>NUCLEOTIDE SEQUENCE [LARGE SCALE GENOMIC DNA]</scope>
    <source>
        <strain evidence="2">IAEA</strain>
    </source>
</reference>
<keyword evidence="2" id="KW-1185">Reference proteome</keyword>
<dbReference type="AlphaFoldDB" id="A0A1A9Z6A1"/>
<organism evidence="1 2">
    <name type="scientific">Glossina pallidipes</name>
    <name type="common">Tsetse fly</name>
    <dbReference type="NCBI Taxonomy" id="7398"/>
    <lineage>
        <taxon>Eukaryota</taxon>
        <taxon>Metazoa</taxon>
        <taxon>Ecdysozoa</taxon>
        <taxon>Arthropoda</taxon>
        <taxon>Hexapoda</taxon>
        <taxon>Insecta</taxon>
        <taxon>Pterygota</taxon>
        <taxon>Neoptera</taxon>
        <taxon>Endopterygota</taxon>
        <taxon>Diptera</taxon>
        <taxon>Brachycera</taxon>
        <taxon>Muscomorpha</taxon>
        <taxon>Hippoboscoidea</taxon>
        <taxon>Glossinidae</taxon>
        <taxon>Glossina</taxon>
    </lineage>
</organism>
<dbReference type="PROSITE" id="PS00307">
    <property type="entry name" value="LECTIN_LEGUME_BETA"/>
    <property type="match status" value="1"/>
</dbReference>
<sequence length="110" mass="12406">MTSESKRQSAFIKATKTKHNLIREILCARNCNGEIIVLHIFTGGHDNQISVTTQHTLSHWFANSRIDNLNLANDPRGRPESKLNNDVLNVTVEFDSLQSAYELSLNNKSL</sequence>
<name>A0A1A9Z6A1_GLOPL</name>
<dbReference type="InterPro" id="IPR019825">
    <property type="entry name" value="Lectin_legB_Mn/Ca_BS"/>
</dbReference>
<dbReference type="EnsemblMetazoa" id="GPAI005184-RA">
    <property type="protein sequence ID" value="GPAI005184-PA"/>
    <property type="gene ID" value="GPAI005184"/>
</dbReference>